<feature type="domain" description="HTH lacI-type" evidence="5">
    <location>
        <begin position="29"/>
        <end position="83"/>
    </location>
</feature>
<evidence type="ECO:0000313" key="9">
    <source>
        <dbReference type="Proteomes" id="UP000051887"/>
    </source>
</evidence>
<dbReference type="Pfam" id="PF00356">
    <property type="entry name" value="LacI"/>
    <property type="match status" value="1"/>
</dbReference>
<dbReference type="EMBL" id="CYSC01000026">
    <property type="protein sequence ID" value="CUH71817.1"/>
    <property type="molecule type" value="Genomic_DNA"/>
</dbReference>
<keyword evidence="4" id="KW-0804">Transcription</keyword>
<keyword evidence="1" id="KW-0678">Repressor</keyword>
<dbReference type="CDD" id="cd01392">
    <property type="entry name" value="HTH_LacI"/>
    <property type="match status" value="1"/>
</dbReference>
<dbReference type="InterPro" id="IPR028082">
    <property type="entry name" value="Peripla_BP_I"/>
</dbReference>
<dbReference type="Gene3D" id="3.40.50.2300">
    <property type="match status" value="2"/>
</dbReference>
<evidence type="ECO:0000256" key="4">
    <source>
        <dbReference type="ARBA" id="ARBA00023163"/>
    </source>
</evidence>
<dbReference type="InterPro" id="IPR000843">
    <property type="entry name" value="HTH_LacI"/>
</dbReference>
<keyword evidence="8" id="KW-1185">Reference proteome</keyword>
<sequence length="352" mass="37929">MGFFTCDEGVKLNLRERTIGTTVKRNKRVTATDVAEAAGVSRSAVSRAFTPNAYLDAEKRSHIMSTALRLGYRPNALAASLQGKRSNLVAVAAGGMNNLYNAEFTAMLVARLNAAGKWPIVIGGSEAVLEEAILPVLSYPLDALIVRGSSLSKQVFEDCAKLNIPLIFSGRIIEATFADCVSCRNADGTAQATRQLIAKGRRHFGFIGGPEGLSSSNDRLTGIRQALSEAGLELTALAQSDYTYEGGRDVAGKLLSDHHIDALLCANDATALGALSVARYGLHRQVPQDLSIVGFDDIAQASWPEYDLTTLRNPLDQTIEEILRLLQERLTDPGKPNEQVYIDPQLVQRGTG</sequence>
<evidence type="ECO:0000256" key="1">
    <source>
        <dbReference type="ARBA" id="ARBA00022491"/>
    </source>
</evidence>
<keyword evidence="2" id="KW-0805">Transcription regulation</keyword>
<dbReference type="CDD" id="cd06278">
    <property type="entry name" value="PBP1_LacI-like"/>
    <property type="match status" value="1"/>
</dbReference>
<reference evidence="6 8" key="1">
    <citation type="submission" date="2015-09" db="EMBL/GenBank/DDBJ databases">
        <authorList>
            <person name="Rodrigo-Torres L."/>
            <person name="Arahal D.R."/>
        </authorList>
    </citation>
    <scope>NUCLEOTIDE SEQUENCE [LARGE SCALE GENOMIC DNA]</scope>
    <source>
        <strain evidence="6 8">CECT 5118</strain>
    </source>
</reference>
<evidence type="ECO:0000256" key="2">
    <source>
        <dbReference type="ARBA" id="ARBA00023015"/>
    </source>
</evidence>
<dbReference type="PANTHER" id="PTHR30146:SF95">
    <property type="entry name" value="RIBOSE OPERON REPRESSOR"/>
    <property type="match status" value="1"/>
</dbReference>
<evidence type="ECO:0000313" key="7">
    <source>
        <dbReference type="EMBL" id="CUH71817.1"/>
    </source>
</evidence>
<protein>
    <submittedName>
        <fullName evidence="7">Degradation activator</fullName>
    </submittedName>
</protein>
<dbReference type="Proteomes" id="UP000051086">
    <property type="component" value="Unassembled WGS sequence"/>
</dbReference>
<dbReference type="InterPro" id="IPR046335">
    <property type="entry name" value="LacI/GalR-like_sensor"/>
</dbReference>
<proteinExistence type="predicted"/>
<dbReference type="Proteomes" id="UP000051887">
    <property type="component" value="Unassembled WGS sequence"/>
</dbReference>
<dbReference type="InterPro" id="IPR010982">
    <property type="entry name" value="Lambda_DNA-bd_dom_sf"/>
</dbReference>
<dbReference type="Gene3D" id="1.10.260.40">
    <property type="entry name" value="lambda repressor-like DNA-binding domains"/>
    <property type="match status" value="1"/>
</dbReference>
<dbReference type="SUPFAM" id="SSF53822">
    <property type="entry name" value="Periplasmic binding protein-like I"/>
    <property type="match status" value="1"/>
</dbReference>
<keyword evidence="3" id="KW-0238">DNA-binding</keyword>
<evidence type="ECO:0000256" key="3">
    <source>
        <dbReference type="ARBA" id="ARBA00023125"/>
    </source>
</evidence>
<dbReference type="PROSITE" id="PS50932">
    <property type="entry name" value="HTH_LACI_2"/>
    <property type="match status" value="1"/>
</dbReference>
<dbReference type="SUPFAM" id="SSF47413">
    <property type="entry name" value="lambda repressor-like DNA-binding domains"/>
    <property type="match status" value="1"/>
</dbReference>
<accession>A0A0P1F6X2</accession>
<gene>
    <name evidence="7" type="primary">degA</name>
    <name evidence="6" type="ORF">TL5118_00571</name>
    <name evidence="7" type="ORF">TL5120_01609</name>
</gene>
<reference evidence="7 9" key="2">
    <citation type="submission" date="2015-09" db="EMBL/GenBank/DDBJ databases">
        <authorList>
            <consortium name="Swine Surveillance"/>
        </authorList>
    </citation>
    <scope>NUCLEOTIDE SEQUENCE [LARGE SCALE GENOMIC DNA]</scope>
    <source>
        <strain evidence="7 9">5120</strain>
    </source>
</reference>
<evidence type="ECO:0000313" key="8">
    <source>
        <dbReference type="Proteomes" id="UP000051086"/>
    </source>
</evidence>
<evidence type="ECO:0000313" key="6">
    <source>
        <dbReference type="EMBL" id="CUH63691.1"/>
    </source>
</evidence>
<dbReference type="AlphaFoldDB" id="A0A0P1F6X2"/>
<dbReference type="GO" id="GO:0000976">
    <property type="term" value="F:transcription cis-regulatory region binding"/>
    <property type="evidence" value="ECO:0007669"/>
    <property type="project" value="TreeGrafter"/>
</dbReference>
<dbReference type="GO" id="GO:0003700">
    <property type="term" value="F:DNA-binding transcription factor activity"/>
    <property type="evidence" value="ECO:0007669"/>
    <property type="project" value="TreeGrafter"/>
</dbReference>
<organism evidence="7 9">
    <name type="scientific">Thalassovita autumnalis</name>
    <dbReference type="NCBI Taxonomy" id="2072972"/>
    <lineage>
        <taxon>Bacteria</taxon>
        <taxon>Pseudomonadati</taxon>
        <taxon>Pseudomonadota</taxon>
        <taxon>Alphaproteobacteria</taxon>
        <taxon>Rhodobacterales</taxon>
        <taxon>Roseobacteraceae</taxon>
        <taxon>Thalassovita</taxon>
    </lineage>
</organism>
<evidence type="ECO:0000259" key="5">
    <source>
        <dbReference type="PROSITE" id="PS50932"/>
    </source>
</evidence>
<dbReference type="Pfam" id="PF13377">
    <property type="entry name" value="Peripla_BP_3"/>
    <property type="match status" value="1"/>
</dbReference>
<dbReference type="PANTHER" id="PTHR30146">
    <property type="entry name" value="LACI-RELATED TRANSCRIPTIONAL REPRESSOR"/>
    <property type="match status" value="1"/>
</dbReference>
<name>A0A0P1F6X2_9RHOB</name>
<dbReference type="EMBL" id="CYSB01000008">
    <property type="protein sequence ID" value="CUH63691.1"/>
    <property type="molecule type" value="Genomic_DNA"/>
</dbReference>
<dbReference type="SMART" id="SM00354">
    <property type="entry name" value="HTH_LACI"/>
    <property type="match status" value="1"/>
</dbReference>